<name>A0ABQ8U343_9EUKA</name>
<dbReference type="InterPro" id="IPR050565">
    <property type="entry name" value="LYPA1-2/EST-like"/>
</dbReference>
<comment type="similarity">
    <text evidence="1">Belongs to the AB hydrolase superfamily. AB hydrolase 2 family.</text>
</comment>
<comment type="caution">
    <text evidence="4">The sequence shown here is derived from an EMBL/GenBank/DDBJ whole genome shotgun (WGS) entry which is preliminary data.</text>
</comment>
<dbReference type="PANTHER" id="PTHR10655:SF17">
    <property type="entry name" value="LYSOPHOSPHOLIPASE-LIKE PROTEIN 1"/>
    <property type="match status" value="1"/>
</dbReference>
<evidence type="ECO:0000259" key="3">
    <source>
        <dbReference type="Pfam" id="PF02230"/>
    </source>
</evidence>
<dbReference type="EMBL" id="JAPMOS010000225">
    <property type="protein sequence ID" value="KAJ4453715.1"/>
    <property type="molecule type" value="Genomic_DNA"/>
</dbReference>
<sequence length="226" mass="24475">MELPLVTDLAFPYRLRPAKTSPPAGLIIVTHGITGNELQLAALAPNIPDSMAVALVRSPIELWPGSYSAFEIQLKQDGHLVFNTQQMEAARHQMARFVGELQTRLQVPPARTILCGFSQGGMLSAMHALTAPGTLRAFAMISSMIPPEVESHISPARESLSNLQALITHGRNDPVLPPWNVDNTLALLGRLNIPREEHMCACGHEVTPEAAGHFCRWVGKVLATGA</sequence>
<evidence type="ECO:0000256" key="2">
    <source>
        <dbReference type="ARBA" id="ARBA00022801"/>
    </source>
</evidence>
<protein>
    <submittedName>
        <fullName evidence="4">Serine esterase</fullName>
    </submittedName>
</protein>
<gene>
    <name evidence="4" type="ORF">PAPYR_11752</name>
</gene>
<dbReference type="Proteomes" id="UP001141327">
    <property type="component" value="Unassembled WGS sequence"/>
</dbReference>
<evidence type="ECO:0000256" key="1">
    <source>
        <dbReference type="ARBA" id="ARBA00006499"/>
    </source>
</evidence>
<dbReference type="Gene3D" id="3.40.50.1820">
    <property type="entry name" value="alpha/beta hydrolase"/>
    <property type="match status" value="1"/>
</dbReference>
<dbReference type="PANTHER" id="PTHR10655">
    <property type="entry name" value="LYSOPHOSPHOLIPASE-RELATED"/>
    <property type="match status" value="1"/>
</dbReference>
<dbReference type="InterPro" id="IPR003140">
    <property type="entry name" value="PLipase/COase/thioEstase"/>
</dbReference>
<organism evidence="4 5">
    <name type="scientific">Paratrimastix pyriformis</name>
    <dbReference type="NCBI Taxonomy" id="342808"/>
    <lineage>
        <taxon>Eukaryota</taxon>
        <taxon>Metamonada</taxon>
        <taxon>Preaxostyla</taxon>
        <taxon>Paratrimastigidae</taxon>
        <taxon>Paratrimastix</taxon>
    </lineage>
</organism>
<evidence type="ECO:0000313" key="4">
    <source>
        <dbReference type="EMBL" id="KAJ4453715.1"/>
    </source>
</evidence>
<dbReference type="InterPro" id="IPR029058">
    <property type="entry name" value="AB_hydrolase_fold"/>
</dbReference>
<proteinExistence type="inferred from homology"/>
<accession>A0ABQ8U343</accession>
<evidence type="ECO:0000313" key="5">
    <source>
        <dbReference type="Proteomes" id="UP001141327"/>
    </source>
</evidence>
<keyword evidence="2" id="KW-0378">Hydrolase</keyword>
<feature type="domain" description="Phospholipase/carboxylesterase/thioesterase" evidence="3">
    <location>
        <begin position="83"/>
        <end position="205"/>
    </location>
</feature>
<dbReference type="SUPFAM" id="SSF53474">
    <property type="entry name" value="alpha/beta-Hydrolases"/>
    <property type="match status" value="1"/>
</dbReference>
<dbReference type="Pfam" id="PF02230">
    <property type="entry name" value="Abhydrolase_2"/>
    <property type="match status" value="1"/>
</dbReference>
<reference evidence="4" key="1">
    <citation type="journal article" date="2022" name="bioRxiv">
        <title>Genomics of Preaxostyla Flagellates Illuminates Evolutionary Transitions and the Path Towards Mitochondrial Loss.</title>
        <authorList>
            <person name="Novak L.V.F."/>
            <person name="Treitli S.C."/>
            <person name="Pyrih J."/>
            <person name="Halakuc P."/>
            <person name="Pipaliya S.V."/>
            <person name="Vacek V."/>
            <person name="Brzon O."/>
            <person name="Soukal P."/>
            <person name="Eme L."/>
            <person name="Dacks J.B."/>
            <person name="Karnkowska A."/>
            <person name="Elias M."/>
            <person name="Hampl V."/>
        </authorList>
    </citation>
    <scope>NUCLEOTIDE SEQUENCE</scope>
    <source>
        <strain evidence="4">RCP-MX</strain>
    </source>
</reference>
<keyword evidence="5" id="KW-1185">Reference proteome</keyword>